<feature type="compositionally biased region" description="Polar residues" evidence="1">
    <location>
        <begin position="698"/>
        <end position="711"/>
    </location>
</feature>
<feature type="compositionally biased region" description="Polar residues" evidence="1">
    <location>
        <begin position="201"/>
        <end position="213"/>
    </location>
</feature>
<protein>
    <submittedName>
        <fullName evidence="2">Uncharacterized protein</fullName>
    </submittedName>
</protein>
<feature type="region of interest" description="Disordered" evidence="1">
    <location>
        <begin position="104"/>
        <end position="140"/>
    </location>
</feature>
<feature type="region of interest" description="Disordered" evidence="1">
    <location>
        <begin position="197"/>
        <end position="220"/>
    </location>
</feature>
<dbReference type="EMBL" id="JARBHB010000008">
    <property type="protein sequence ID" value="KAJ8877790.1"/>
    <property type="molecule type" value="Genomic_DNA"/>
</dbReference>
<feature type="compositionally biased region" description="Basic and acidic residues" evidence="1">
    <location>
        <begin position="106"/>
        <end position="118"/>
    </location>
</feature>
<feature type="compositionally biased region" description="Basic and acidic residues" evidence="1">
    <location>
        <begin position="619"/>
        <end position="629"/>
    </location>
</feature>
<comment type="caution">
    <text evidence="2">The sequence shown here is derived from an EMBL/GenBank/DDBJ whole genome shotgun (WGS) entry which is preliminary data.</text>
</comment>
<feature type="compositionally biased region" description="Basic residues" evidence="1">
    <location>
        <begin position="672"/>
        <end position="681"/>
    </location>
</feature>
<evidence type="ECO:0000256" key="1">
    <source>
        <dbReference type="SAM" id="MobiDB-lite"/>
    </source>
</evidence>
<dbReference type="Proteomes" id="UP001159363">
    <property type="component" value="Chromosome 7"/>
</dbReference>
<proteinExistence type="predicted"/>
<gene>
    <name evidence="2" type="ORF">PR048_022246</name>
</gene>
<accession>A0ABQ9H0J1</accession>
<name>A0ABQ9H0J1_9NEOP</name>
<dbReference type="PROSITE" id="PS51257">
    <property type="entry name" value="PROKAR_LIPOPROTEIN"/>
    <property type="match status" value="1"/>
</dbReference>
<evidence type="ECO:0000313" key="2">
    <source>
        <dbReference type="EMBL" id="KAJ8877790.1"/>
    </source>
</evidence>
<evidence type="ECO:0000313" key="3">
    <source>
        <dbReference type="Proteomes" id="UP001159363"/>
    </source>
</evidence>
<keyword evidence="3" id="KW-1185">Reference proteome</keyword>
<organism evidence="2 3">
    <name type="scientific">Dryococelus australis</name>
    <dbReference type="NCBI Taxonomy" id="614101"/>
    <lineage>
        <taxon>Eukaryota</taxon>
        <taxon>Metazoa</taxon>
        <taxon>Ecdysozoa</taxon>
        <taxon>Arthropoda</taxon>
        <taxon>Hexapoda</taxon>
        <taxon>Insecta</taxon>
        <taxon>Pterygota</taxon>
        <taxon>Neoptera</taxon>
        <taxon>Polyneoptera</taxon>
        <taxon>Phasmatodea</taxon>
        <taxon>Verophasmatodea</taxon>
        <taxon>Anareolatae</taxon>
        <taxon>Phasmatidae</taxon>
        <taxon>Eurycanthinae</taxon>
        <taxon>Dryococelus</taxon>
    </lineage>
</organism>
<reference evidence="2 3" key="1">
    <citation type="submission" date="2023-02" db="EMBL/GenBank/DDBJ databases">
        <title>LHISI_Scaffold_Assembly.</title>
        <authorList>
            <person name="Stuart O.P."/>
            <person name="Cleave R."/>
            <person name="Magrath M.J.L."/>
            <person name="Mikheyev A.S."/>
        </authorList>
    </citation>
    <scope>NUCLEOTIDE SEQUENCE [LARGE SCALE GENOMIC DNA]</scope>
    <source>
        <strain evidence="2">Daus_M_001</strain>
        <tissue evidence="2">Leg muscle</tissue>
    </source>
</reference>
<feature type="region of interest" description="Disordered" evidence="1">
    <location>
        <begin position="601"/>
        <end position="735"/>
    </location>
</feature>
<sequence length="816" mass="89670">MRERGGGWSPSVYGCSQRDGTFGKRAVKGNGPSGWNNALRLGRPTKCEYKCPSGTIVFGSRAFARAASLPGSCHRALEYTVVQQPCVPRTFQQNVGVRGTPISARAEMKGRGNRDIPEKKKRRPAASPGTIPTCESPGLNQFRLGGRRASHAQPESEYACIKGTAKPFRLCIYLFCVVFVGDLTGTLSRLGATVDEHLENSPPTKANRAQSPAGSPDFRKWESCRTMPLVGEFSRGSPVSPTPSFRSRSVLNSTTLIGSQDLAVKSRPNLFIHSLSRLARHCSICWPVNGTHQGMPFITLSKKNSSDVPTRRLIMDRGVQKYLQTLNKNPTKVIVNFSINTIIYQSGATVAKRLARSPPTKANMVQSPAGGNRAGRCCWSAGFLGALPFPHLFILAPLHIYHDNLIGSQDLAVQSHSNLFTHSSTKAVITQTIVAQAPARLPPRRSRFDCRAGSLQIFACGNRAGLYRWSAGFLGDLPFPPIIAFLRCSIPTSITLISSQDLDVKSRPNFFTSIRTYERKFFNNYPKSRRATSCGYNSSHPVWHDLYECLQDIHGDSSPFLLQPFHELSNGFWQRLTSPHPAIQFVPKMFHRVEVGALGGVKRGGNRATPECTGGENGKLPEKTRRPAELHGTISACENPGATPVGNSEAGALPTASPRPPICRNSHERVGNRRSRPVSRRGARERVYPGRLIEPCSRPSQQEEMLQTNRTVRARNGGRRQSEQMRSCAGGEEGEGRGFRNIWHENYFIPIPDRVTPGFSSVGIVPDDSVGRWVFSGISRFPRPCIPALLHSHIFSPSSAPKLLCLEPPKSLINPT</sequence>